<accession>A0ABS8QJY4</accession>
<dbReference type="Proteomes" id="UP001162836">
    <property type="component" value="Unassembled WGS sequence"/>
</dbReference>
<reference evidence="2 3" key="1">
    <citation type="journal article" date="2023" name="Antonie Van Leeuwenhoek">
        <title>Unveiling the genomic potential of a novel thermostable glycoside hydrolases producing Neobacillus sedimentimangrovi UE25.</title>
        <authorList>
            <person name="Ejaz U."/>
            <person name="Saleem F."/>
            <person name="Rashid R."/>
            <person name="Hasan K.A."/>
            <person name="Syed M.N."/>
            <person name="Sohail M."/>
        </authorList>
    </citation>
    <scope>NUCLEOTIDE SEQUENCE [LARGE SCALE GENOMIC DNA]</scope>
    <source>
        <strain evidence="2 3">UE25</strain>
    </source>
</reference>
<dbReference type="RefSeq" id="WP_200878220.1">
    <property type="nucleotide sequence ID" value="NZ_JAAFZF010000030.1"/>
</dbReference>
<sequence length="46" mass="5191">MSRKREKGIPQSGKNFAESAEGGKRMMAAEEMEKALHPTKRQNSEQ</sequence>
<evidence type="ECO:0000313" key="2">
    <source>
        <dbReference type="EMBL" id="MCD4839591.1"/>
    </source>
</evidence>
<dbReference type="EMBL" id="JAJODE010000035">
    <property type="protein sequence ID" value="MCD4839591.1"/>
    <property type="molecule type" value="Genomic_DNA"/>
</dbReference>
<feature type="compositionally biased region" description="Basic and acidic residues" evidence="1">
    <location>
        <begin position="21"/>
        <end position="46"/>
    </location>
</feature>
<organism evidence="2 3">
    <name type="scientific">Neobacillus sedimentimangrovi</name>
    <dbReference type="NCBI Taxonomy" id="2699460"/>
    <lineage>
        <taxon>Bacteria</taxon>
        <taxon>Bacillati</taxon>
        <taxon>Bacillota</taxon>
        <taxon>Bacilli</taxon>
        <taxon>Bacillales</taxon>
        <taxon>Bacillaceae</taxon>
        <taxon>Neobacillus</taxon>
    </lineage>
</organism>
<proteinExistence type="predicted"/>
<feature type="region of interest" description="Disordered" evidence="1">
    <location>
        <begin position="1"/>
        <end position="46"/>
    </location>
</feature>
<comment type="caution">
    <text evidence="2">The sequence shown here is derived from an EMBL/GenBank/DDBJ whole genome shotgun (WGS) entry which is preliminary data.</text>
</comment>
<keyword evidence="3" id="KW-1185">Reference proteome</keyword>
<evidence type="ECO:0000256" key="1">
    <source>
        <dbReference type="SAM" id="MobiDB-lite"/>
    </source>
</evidence>
<protein>
    <submittedName>
        <fullName evidence="2">Uncharacterized protein</fullName>
    </submittedName>
</protein>
<name>A0ABS8QJY4_9BACI</name>
<gene>
    <name evidence="2" type="ORF">LRS37_11990</name>
</gene>
<evidence type="ECO:0000313" key="3">
    <source>
        <dbReference type="Proteomes" id="UP001162836"/>
    </source>
</evidence>